<organism evidence="1 2">
    <name type="scientific">Paraburkholderia phytofirmans OLGA172</name>
    <dbReference type="NCBI Taxonomy" id="1417228"/>
    <lineage>
        <taxon>Bacteria</taxon>
        <taxon>Pseudomonadati</taxon>
        <taxon>Pseudomonadota</taxon>
        <taxon>Betaproteobacteria</taxon>
        <taxon>Burkholderiales</taxon>
        <taxon>Burkholderiaceae</taxon>
        <taxon>Paraburkholderia</taxon>
    </lineage>
</organism>
<protein>
    <submittedName>
        <fullName evidence="1">Uncharacterized protein</fullName>
    </submittedName>
</protein>
<dbReference type="KEGG" id="buz:AYM40_04720"/>
<dbReference type="AlphaFoldDB" id="A0A161I691"/>
<gene>
    <name evidence="1" type="ORF">AYM40_04720</name>
</gene>
<reference evidence="1 2" key="1">
    <citation type="journal article" date="2016" name="Gene">
        <title>PacBio SMRT assembly of a complex multi-replicon genome reveals chlorocatechol degradative operon in a region of genome plasticity.</title>
        <authorList>
            <person name="Ricker N."/>
            <person name="Shen S.Y."/>
            <person name="Goordial J."/>
            <person name="Jin S."/>
            <person name="Fulthorpe R.R."/>
        </authorList>
    </citation>
    <scope>NUCLEOTIDE SEQUENCE [LARGE SCALE GENOMIC DNA]</scope>
    <source>
        <strain evidence="1 2">OLGA172</strain>
    </source>
</reference>
<dbReference type="EMBL" id="CP014578">
    <property type="protein sequence ID" value="ANB71753.1"/>
    <property type="molecule type" value="Genomic_DNA"/>
</dbReference>
<dbReference type="Proteomes" id="UP000076852">
    <property type="component" value="Chromosome 1"/>
</dbReference>
<keyword evidence="2" id="KW-1185">Reference proteome</keyword>
<evidence type="ECO:0000313" key="1">
    <source>
        <dbReference type="EMBL" id="ANB71753.1"/>
    </source>
</evidence>
<dbReference type="RefSeq" id="WP_063495216.1">
    <property type="nucleotide sequence ID" value="NZ_CP014578.1"/>
</dbReference>
<accession>A0A161I691</accession>
<proteinExistence type="predicted"/>
<sequence length="78" mass="8710">MTRLETRLVQLGDYVGANLRTKMQIELNNDEHGAWVDVDAPDVSISRIINELQRLGVKRDIRLPVMCNGATIATVFTG</sequence>
<name>A0A161I691_9BURK</name>
<evidence type="ECO:0000313" key="2">
    <source>
        <dbReference type="Proteomes" id="UP000076852"/>
    </source>
</evidence>